<dbReference type="InterPro" id="IPR036388">
    <property type="entry name" value="WH-like_DNA-bd_sf"/>
</dbReference>
<feature type="domain" description="HTH marR-type" evidence="4">
    <location>
        <begin position="1"/>
        <end position="142"/>
    </location>
</feature>
<dbReference type="EMBL" id="MH392236">
    <property type="protein sequence ID" value="QDL89210.1"/>
    <property type="molecule type" value="Genomic_DNA"/>
</dbReference>
<dbReference type="PANTHER" id="PTHR42756">
    <property type="entry name" value="TRANSCRIPTIONAL REGULATOR, MARR"/>
    <property type="match status" value="1"/>
</dbReference>
<keyword evidence="3" id="KW-0804">Transcription</keyword>
<dbReference type="PANTHER" id="PTHR42756:SF1">
    <property type="entry name" value="TRANSCRIPTIONAL REPRESSOR OF EMRAB OPERON"/>
    <property type="match status" value="1"/>
</dbReference>
<dbReference type="PRINTS" id="PR00598">
    <property type="entry name" value="HTHMARR"/>
</dbReference>
<dbReference type="GO" id="GO:0003677">
    <property type="term" value="F:DNA binding"/>
    <property type="evidence" value="ECO:0007669"/>
    <property type="project" value="UniProtKB-KW"/>
</dbReference>
<keyword evidence="5" id="KW-0614">Plasmid</keyword>
<accession>A0A515HIF9</accession>
<dbReference type="Pfam" id="PF01047">
    <property type="entry name" value="MarR"/>
    <property type="match status" value="1"/>
</dbReference>
<keyword evidence="1" id="KW-0805">Transcription regulation</keyword>
<evidence type="ECO:0000259" key="4">
    <source>
        <dbReference type="PROSITE" id="PS50995"/>
    </source>
</evidence>
<keyword evidence="2" id="KW-0238">DNA-binding</keyword>
<organism evidence="5">
    <name type="scientific">Sym plasmid</name>
    <dbReference type="NCBI Taxonomy" id="28430"/>
    <lineage>
        <taxon>other sequences</taxon>
        <taxon>plasmids</taxon>
    </lineage>
</organism>
<proteinExistence type="predicted"/>
<evidence type="ECO:0000256" key="1">
    <source>
        <dbReference type="ARBA" id="ARBA00023015"/>
    </source>
</evidence>
<evidence type="ECO:0000256" key="3">
    <source>
        <dbReference type="ARBA" id="ARBA00023163"/>
    </source>
</evidence>
<dbReference type="InterPro" id="IPR023187">
    <property type="entry name" value="Tscrpt_reg_MarR-type_CS"/>
</dbReference>
<name>A0A515HIF9_9ZZZZ</name>
<dbReference type="GO" id="GO:0003700">
    <property type="term" value="F:DNA-binding transcription factor activity"/>
    <property type="evidence" value="ECO:0007669"/>
    <property type="project" value="InterPro"/>
</dbReference>
<geneLocation type="plasmid" evidence="5">
    <name>pTL25</name>
</geneLocation>
<dbReference type="Gene3D" id="1.10.10.10">
    <property type="entry name" value="Winged helix-like DNA-binding domain superfamily/Winged helix DNA-binding domain"/>
    <property type="match status" value="1"/>
</dbReference>
<gene>
    <name evidence="5" type="primary">nicR</name>
    <name evidence="5" type="ORF">pTL25_00043</name>
</gene>
<evidence type="ECO:0000256" key="2">
    <source>
        <dbReference type="ARBA" id="ARBA00023125"/>
    </source>
</evidence>
<evidence type="ECO:0000313" key="5">
    <source>
        <dbReference type="EMBL" id="QDL89210.1"/>
    </source>
</evidence>
<dbReference type="AlphaFoldDB" id="A0A515HIF9"/>
<dbReference type="InterPro" id="IPR036390">
    <property type="entry name" value="WH_DNA-bd_sf"/>
</dbReference>
<reference evidence="5" key="1">
    <citation type="submission" date="2018-05" db="EMBL/GenBank/DDBJ databases">
        <title>Plant species dependent abundance and diversity of IncP-1 plasmids in the rhizosphere - sequence analysis provides new insights into the role as efficient and dynamic means for rapid bacterial adaptation.</title>
        <authorList>
            <person name="Nour E."/>
            <person name="Shintani M."/>
            <person name="Elsayed T."/>
            <person name="Blau K."/>
            <person name="Jechalke S."/>
            <person name="Sproeer C."/>
            <person name="Bunk B."/>
            <person name="Overmann J."/>
            <person name="Smalla K."/>
        </authorList>
    </citation>
    <scope>NUCLEOTIDE SEQUENCE</scope>
    <source>
        <plasmid evidence="5">pTL25</plasmid>
    </source>
</reference>
<dbReference type="PROSITE" id="PS50995">
    <property type="entry name" value="HTH_MARR_2"/>
    <property type="match status" value="1"/>
</dbReference>
<dbReference type="PROSITE" id="PS01117">
    <property type="entry name" value="HTH_MARR_1"/>
    <property type="match status" value="1"/>
</dbReference>
<protein>
    <submittedName>
        <fullName evidence="5">Nicotinate degradation protein R</fullName>
    </submittedName>
</protein>
<sequence>MPITDVKKLRKSPGFLLRCAHQLSVAIVAEHLTQLNLTSVQFATLVAVNDHPGLDATRLAAMINFDRPTLTGVIDRLETKGLLVREPDLNDRRARQLFLTPDGEKMLAAADRAAHKSRDVLLDPLSPVERKQFMLLLEKLVDLHLSHSPSVHSEISGK</sequence>
<dbReference type="SUPFAM" id="SSF46785">
    <property type="entry name" value="Winged helix' DNA-binding domain"/>
    <property type="match status" value="1"/>
</dbReference>
<dbReference type="SMART" id="SM00347">
    <property type="entry name" value="HTH_MARR"/>
    <property type="match status" value="1"/>
</dbReference>
<dbReference type="InterPro" id="IPR000835">
    <property type="entry name" value="HTH_MarR-typ"/>
</dbReference>